<keyword evidence="3" id="KW-1185">Reference proteome</keyword>
<organism evidence="2 3">
    <name type="scientific">Seiridium unicorne</name>
    <dbReference type="NCBI Taxonomy" id="138068"/>
    <lineage>
        <taxon>Eukaryota</taxon>
        <taxon>Fungi</taxon>
        <taxon>Dikarya</taxon>
        <taxon>Ascomycota</taxon>
        <taxon>Pezizomycotina</taxon>
        <taxon>Sordariomycetes</taxon>
        <taxon>Xylariomycetidae</taxon>
        <taxon>Amphisphaeriales</taxon>
        <taxon>Sporocadaceae</taxon>
        <taxon>Seiridium</taxon>
    </lineage>
</organism>
<comment type="caution">
    <text evidence="2">The sequence shown here is derived from an EMBL/GenBank/DDBJ whole genome shotgun (WGS) entry which is preliminary data.</text>
</comment>
<feature type="domain" description="2EXR" evidence="1">
    <location>
        <begin position="7"/>
        <end position="132"/>
    </location>
</feature>
<dbReference type="InterPro" id="IPR045518">
    <property type="entry name" value="2EXR"/>
</dbReference>
<sequence>MASESQFHPFPRLPPEVQLMIWEEARPNYVHHFHLGIKETRIGGPFKWFYLCKDVTTGLQASRLTHINGPEHAVPLDPADTRPAQKVNLGVGIFTVHDSVDRNLHNIDVNRDDQPTLHPAGTSVYLNFDRDVFAFGPEVWPKGRFPHYFGFLRMMMSIEDREPPHLQDSHWVFKVQKLALIMPPLRKHQLPYEEVCTKSLYVPLSAYDRSVIKRMATLKQIYVVIPHSWNCRRGLNKQLKVNWNYDGFAPYKEFVEAHYPEPARSFERCECALHETAGHAFVENMKDVLVNFEKKPNVEVVVERRILWS</sequence>
<evidence type="ECO:0000313" key="2">
    <source>
        <dbReference type="EMBL" id="KAK9412892.1"/>
    </source>
</evidence>
<dbReference type="Pfam" id="PF20150">
    <property type="entry name" value="2EXR"/>
    <property type="match status" value="1"/>
</dbReference>
<name>A0ABR2UE33_9PEZI</name>
<dbReference type="Proteomes" id="UP001408356">
    <property type="component" value="Unassembled WGS sequence"/>
</dbReference>
<gene>
    <name evidence="2" type="ORF">SUNI508_12305</name>
</gene>
<proteinExistence type="predicted"/>
<dbReference type="EMBL" id="JARVKF010000447">
    <property type="protein sequence ID" value="KAK9412892.1"/>
    <property type="molecule type" value="Genomic_DNA"/>
</dbReference>
<evidence type="ECO:0000313" key="3">
    <source>
        <dbReference type="Proteomes" id="UP001408356"/>
    </source>
</evidence>
<reference evidence="2 3" key="1">
    <citation type="journal article" date="2024" name="J. Plant Pathol.">
        <title>Sequence and assembly of the genome of Seiridium unicorne, isolate CBS 538.82, causal agent of cypress canker disease.</title>
        <authorList>
            <person name="Scali E."/>
            <person name="Rocca G.D."/>
            <person name="Danti R."/>
            <person name="Garbelotto M."/>
            <person name="Barberini S."/>
            <person name="Baroncelli R."/>
            <person name="Emiliani G."/>
        </authorList>
    </citation>
    <scope>NUCLEOTIDE SEQUENCE [LARGE SCALE GENOMIC DNA]</scope>
    <source>
        <strain evidence="2 3">BM-138-508</strain>
    </source>
</reference>
<protein>
    <recommendedName>
        <fullName evidence="1">2EXR domain-containing protein</fullName>
    </recommendedName>
</protein>
<accession>A0ABR2UE33</accession>
<evidence type="ECO:0000259" key="1">
    <source>
        <dbReference type="Pfam" id="PF20150"/>
    </source>
</evidence>